<dbReference type="AlphaFoldDB" id="A0A168EP34"/>
<evidence type="ECO:0000256" key="2">
    <source>
        <dbReference type="SAM" id="MobiDB-lite"/>
    </source>
</evidence>
<dbReference type="PANTHER" id="PTHR43092:SF2">
    <property type="entry name" value="HERCYNYLCYSTEINE SULFOXIDE LYASE"/>
    <property type="match status" value="1"/>
</dbReference>
<dbReference type="GO" id="GO:0008483">
    <property type="term" value="F:transaminase activity"/>
    <property type="evidence" value="ECO:0007669"/>
    <property type="project" value="UniProtKB-KW"/>
</dbReference>
<keyword evidence="4" id="KW-0808">Transferase</keyword>
<dbReference type="Pfam" id="PF00266">
    <property type="entry name" value="Aminotran_5"/>
    <property type="match status" value="1"/>
</dbReference>
<evidence type="ECO:0000259" key="3">
    <source>
        <dbReference type="Pfam" id="PF00266"/>
    </source>
</evidence>
<dbReference type="OrthoDB" id="5978656at2759"/>
<keyword evidence="5" id="KW-1185">Reference proteome</keyword>
<reference evidence="4 5" key="1">
    <citation type="journal article" date="2016" name="Genome Biol. Evol.">
        <title>Divergent and convergent evolution of fungal pathogenicity.</title>
        <authorList>
            <person name="Shang Y."/>
            <person name="Xiao G."/>
            <person name="Zheng P."/>
            <person name="Cen K."/>
            <person name="Zhan S."/>
            <person name="Wang C."/>
        </authorList>
    </citation>
    <scope>NUCLEOTIDE SEQUENCE [LARGE SCALE GENOMIC DNA]</scope>
    <source>
        <strain evidence="4 5">RCEF 2490</strain>
    </source>
</reference>
<keyword evidence="4" id="KW-0032">Aminotransferase</keyword>
<dbReference type="InterPro" id="IPR000192">
    <property type="entry name" value="Aminotrans_V_dom"/>
</dbReference>
<dbReference type="SUPFAM" id="SSF53383">
    <property type="entry name" value="PLP-dependent transferases"/>
    <property type="match status" value="1"/>
</dbReference>
<dbReference type="Gene3D" id="3.40.640.10">
    <property type="entry name" value="Type I PLP-dependent aspartate aminotransferase-like (Major domain)"/>
    <property type="match status" value="1"/>
</dbReference>
<organism evidence="4 5">
    <name type="scientific">Moelleriella libera RCEF 2490</name>
    <dbReference type="NCBI Taxonomy" id="1081109"/>
    <lineage>
        <taxon>Eukaryota</taxon>
        <taxon>Fungi</taxon>
        <taxon>Dikarya</taxon>
        <taxon>Ascomycota</taxon>
        <taxon>Pezizomycotina</taxon>
        <taxon>Sordariomycetes</taxon>
        <taxon>Hypocreomycetidae</taxon>
        <taxon>Hypocreales</taxon>
        <taxon>Clavicipitaceae</taxon>
        <taxon>Moelleriella</taxon>
    </lineage>
</organism>
<accession>A0A168EP34</accession>
<keyword evidence="1" id="KW-0663">Pyridoxal phosphate</keyword>
<dbReference type="Proteomes" id="UP000078544">
    <property type="component" value="Unassembled WGS sequence"/>
</dbReference>
<proteinExistence type="predicted"/>
<evidence type="ECO:0000313" key="4">
    <source>
        <dbReference type="EMBL" id="KZZ99003.1"/>
    </source>
</evidence>
<dbReference type="PANTHER" id="PTHR43092">
    <property type="entry name" value="L-CYSTEINE DESULFHYDRASE"/>
    <property type="match status" value="1"/>
</dbReference>
<name>A0A168EP34_9HYPO</name>
<dbReference type="EMBL" id="AZGY01000004">
    <property type="protein sequence ID" value="KZZ99003.1"/>
    <property type="molecule type" value="Genomic_DNA"/>
</dbReference>
<dbReference type="InterPro" id="IPR015424">
    <property type="entry name" value="PyrdxlP-dep_Trfase"/>
</dbReference>
<evidence type="ECO:0000313" key="5">
    <source>
        <dbReference type="Proteomes" id="UP000078544"/>
    </source>
</evidence>
<dbReference type="STRING" id="1081109.A0A168EP34"/>
<dbReference type="InterPro" id="IPR015421">
    <property type="entry name" value="PyrdxlP-dep_Trfase_major"/>
</dbReference>
<feature type="domain" description="Aminotransferase class V" evidence="3">
    <location>
        <begin position="187"/>
        <end position="268"/>
    </location>
</feature>
<protein>
    <submittedName>
        <fullName evidence="4">Aminotransferase family protein (LolT)</fullName>
    </submittedName>
</protein>
<evidence type="ECO:0000256" key="1">
    <source>
        <dbReference type="ARBA" id="ARBA00022898"/>
    </source>
</evidence>
<comment type="caution">
    <text evidence="4">The sequence shown here is derived from an EMBL/GenBank/DDBJ whole genome shotgun (WGS) entry which is preliminary data.</text>
</comment>
<feature type="region of interest" description="Disordered" evidence="2">
    <location>
        <begin position="390"/>
        <end position="424"/>
    </location>
</feature>
<gene>
    <name evidence="4" type="ORF">AAL_02554</name>
</gene>
<sequence length="494" mass="54896">MGSQDVVALRSKTGVPVKPFGHQWREDFLFDPEWHNLNHGSYGTYPLAIRDKLRAYQDQGEARPDQFLRFREPKLLDASRAAVASLINAPLDTVVFVGNATEGVNTVLRNLVWGDADDGSGSGSRPDVVFSFSTAYEACAKAVDYLAEYHGSAKLEHREIPLQYPVEDADIVRAFREAVRRVRQDEGKRARLAMFDVVSSRPGVVFPWEELVAACRELGVLSLVDGAQGIGMVPLEHLTDADPDFFVSNCHKWLHVPRGCAFLYTPLRNQHLIRTTVATSHGFVPRSAQQQRTNPLPPREGGNAFTNNFAFVGTKDTAPYLCVKDAVAWRRDRCGGEDAIRAYLWDLNKRGVRLVAERLGTTFLDNAKGTMTNCAMGNVALPVLIVDDGEDEREGDSSGGGGTTQGSSNSSSVKNETAKSTDVPVARKHQGRLFQWVAETLVGDYKTFVSQFMIGNRYWVRISAQIYLELKDYELAADVLTSLCERIKNKEYLE</sequence>